<evidence type="ECO:0000313" key="3">
    <source>
        <dbReference type="Proteomes" id="UP000315471"/>
    </source>
</evidence>
<name>A0A5C6DUI6_9BACT</name>
<evidence type="ECO:0000313" key="2">
    <source>
        <dbReference type="EMBL" id="TWU39965.1"/>
    </source>
</evidence>
<organism evidence="2 3">
    <name type="scientific">Novipirellula aureliae</name>
    <dbReference type="NCBI Taxonomy" id="2527966"/>
    <lineage>
        <taxon>Bacteria</taxon>
        <taxon>Pseudomonadati</taxon>
        <taxon>Planctomycetota</taxon>
        <taxon>Planctomycetia</taxon>
        <taxon>Pirellulales</taxon>
        <taxon>Pirellulaceae</taxon>
        <taxon>Novipirellula</taxon>
    </lineage>
</organism>
<dbReference type="EMBL" id="SJPY01000005">
    <property type="protein sequence ID" value="TWU39965.1"/>
    <property type="molecule type" value="Genomic_DNA"/>
</dbReference>
<feature type="compositionally biased region" description="Basic and acidic residues" evidence="1">
    <location>
        <begin position="30"/>
        <end position="53"/>
    </location>
</feature>
<feature type="region of interest" description="Disordered" evidence="1">
    <location>
        <begin position="1"/>
        <end position="70"/>
    </location>
</feature>
<dbReference type="OrthoDB" id="9984940at2"/>
<accession>A0A5C6DUI6</accession>
<proteinExistence type="predicted"/>
<dbReference type="Proteomes" id="UP000315471">
    <property type="component" value="Unassembled WGS sequence"/>
</dbReference>
<comment type="caution">
    <text evidence="2">The sequence shown here is derived from an EMBL/GenBank/DDBJ whole genome shotgun (WGS) entry which is preliminary data.</text>
</comment>
<sequence length="94" mass="10945">MSNRQPHTRHPLDHHVRAVPLSEISNSRMTRMECDRKTPSSSRKATDDSEPERQSSWPDRPIATYAPRPSSINIEALDNCYRNLEDYLQNHDDD</sequence>
<reference evidence="2 3" key="1">
    <citation type="submission" date="2019-02" db="EMBL/GenBank/DDBJ databases">
        <title>Deep-cultivation of Planctomycetes and their phenomic and genomic characterization uncovers novel biology.</title>
        <authorList>
            <person name="Wiegand S."/>
            <person name="Jogler M."/>
            <person name="Boedeker C."/>
            <person name="Pinto D."/>
            <person name="Vollmers J."/>
            <person name="Rivas-Marin E."/>
            <person name="Kohn T."/>
            <person name="Peeters S.H."/>
            <person name="Heuer A."/>
            <person name="Rast P."/>
            <person name="Oberbeckmann S."/>
            <person name="Bunk B."/>
            <person name="Jeske O."/>
            <person name="Meyerdierks A."/>
            <person name="Storesund J.E."/>
            <person name="Kallscheuer N."/>
            <person name="Luecker S."/>
            <person name="Lage O.M."/>
            <person name="Pohl T."/>
            <person name="Merkel B.J."/>
            <person name="Hornburger P."/>
            <person name="Mueller R.-W."/>
            <person name="Bruemmer F."/>
            <person name="Labrenz M."/>
            <person name="Spormann A.M."/>
            <person name="Op Den Camp H."/>
            <person name="Overmann J."/>
            <person name="Amann R."/>
            <person name="Jetten M.S.M."/>
            <person name="Mascher T."/>
            <person name="Medema M.H."/>
            <person name="Devos D.P."/>
            <person name="Kaster A.-K."/>
            <person name="Ovreas L."/>
            <person name="Rohde M."/>
            <person name="Galperin M.Y."/>
            <person name="Jogler C."/>
        </authorList>
    </citation>
    <scope>NUCLEOTIDE SEQUENCE [LARGE SCALE GENOMIC DNA]</scope>
    <source>
        <strain evidence="2 3">Q31b</strain>
    </source>
</reference>
<dbReference type="RefSeq" id="WP_146600618.1">
    <property type="nucleotide sequence ID" value="NZ_SJPY01000005.1"/>
</dbReference>
<gene>
    <name evidence="2" type="ORF">Q31b_32810</name>
</gene>
<protein>
    <submittedName>
        <fullName evidence="2">Uncharacterized protein</fullName>
    </submittedName>
</protein>
<dbReference type="AlphaFoldDB" id="A0A5C6DUI6"/>
<keyword evidence="3" id="KW-1185">Reference proteome</keyword>
<evidence type="ECO:0000256" key="1">
    <source>
        <dbReference type="SAM" id="MobiDB-lite"/>
    </source>
</evidence>